<proteinExistence type="predicted"/>
<dbReference type="Proteomes" id="UP000681722">
    <property type="component" value="Unassembled WGS sequence"/>
</dbReference>
<comment type="caution">
    <text evidence="3">The sequence shown here is derived from an EMBL/GenBank/DDBJ whole genome shotgun (WGS) entry which is preliminary data.</text>
</comment>
<organism evidence="3 4">
    <name type="scientific">Didymodactylos carnosus</name>
    <dbReference type="NCBI Taxonomy" id="1234261"/>
    <lineage>
        <taxon>Eukaryota</taxon>
        <taxon>Metazoa</taxon>
        <taxon>Spiralia</taxon>
        <taxon>Gnathifera</taxon>
        <taxon>Rotifera</taxon>
        <taxon>Eurotatoria</taxon>
        <taxon>Bdelloidea</taxon>
        <taxon>Philodinida</taxon>
        <taxon>Philodinidae</taxon>
        <taxon>Didymodactylos</taxon>
    </lineage>
</organism>
<evidence type="ECO:0000313" key="3">
    <source>
        <dbReference type="EMBL" id="CAF4594516.1"/>
    </source>
</evidence>
<dbReference type="GO" id="GO:0046983">
    <property type="term" value="F:protein dimerization activity"/>
    <property type="evidence" value="ECO:0007669"/>
    <property type="project" value="InterPro"/>
</dbReference>
<feature type="domain" description="HAT C-terminal dimerisation" evidence="2">
    <location>
        <begin position="94"/>
        <end position="144"/>
    </location>
</feature>
<evidence type="ECO:0000259" key="2">
    <source>
        <dbReference type="Pfam" id="PF05699"/>
    </source>
</evidence>
<dbReference type="SUPFAM" id="SSF53098">
    <property type="entry name" value="Ribonuclease H-like"/>
    <property type="match status" value="1"/>
</dbReference>
<protein>
    <recommendedName>
        <fullName evidence="2">HAT C-terminal dimerisation domain-containing protein</fullName>
    </recommendedName>
</protein>
<feature type="compositionally biased region" description="Low complexity" evidence="1">
    <location>
        <begin position="26"/>
        <end position="37"/>
    </location>
</feature>
<feature type="region of interest" description="Disordered" evidence="1">
    <location>
        <begin position="1"/>
        <end position="42"/>
    </location>
</feature>
<sequence length="150" mass="16813">MVNDMSFETTSPQSSASTPKPVSSLQGQQQQMQQQTQKTKPPTAFKKFWLSVQRHNTTKSSKSTSSSTSIDDELMKYRTIATLESTDIILINSPILSSLIQRFLSTPATSVASESCFSIASYLHRKQRSSLSPSNLAYTVFLKEKFDYQK</sequence>
<gene>
    <name evidence="3" type="ORF">SRO942_LOCUS48627</name>
</gene>
<evidence type="ECO:0000256" key="1">
    <source>
        <dbReference type="SAM" id="MobiDB-lite"/>
    </source>
</evidence>
<feature type="compositionally biased region" description="Polar residues" evidence="1">
    <location>
        <begin position="1"/>
        <end position="25"/>
    </location>
</feature>
<evidence type="ECO:0000313" key="4">
    <source>
        <dbReference type="Proteomes" id="UP000681722"/>
    </source>
</evidence>
<dbReference type="OrthoDB" id="5103at2759"/>
<name>A0A8S2Z1G2_9BILA</name>
<dbReference type="InterPro" id="IPR008906">
    <property type="entry name" value="HATC_C_dom"/>
</dbReference>
<accession>A0A8S2Z1G2</accession>
<dbReference type="InterPro" id="IPR012337">
    <property type="entry name" value="RNaseH-like_sf"/>
</dbReference>
<dbReference type="EMBL" id="CAJOBC010125869">
    <property type="protein sequence ID" value="CAF4594516.1"/>
    <property type="molecule type" value="Genomic_DNA"/>
</dbReference>
<dbReference type="AlphaFoldDB" id="A0A8S2Z1G2"/>
<reference evidence="3" key="1">
    <citation type="submission" date="2021-02" db="EMBL/GenBank/DDBJ databases">
        <authorList>
            <person name="Nowell W R."/>
        </authorList>
    </citation>
    <scope>NUCLEOTIDE SEQUENCE</scope>
</reference>
<dbReference type="Pfam" id="PF05699">
    <property type="entry name" value="Dimer_Tnp_hAT"/>
    <property type="match status" value="1"/>
</dbReference>